<dbReference type="AlphaFoldDB" id="A0A6I2R446"/>
<accession>A0A6I2R446</accession>
<reference evidence="1 2" key="1">
    <citation type="journal article" date="2019" name="Nat. Med.">
        <title>A library of human gut bacterial isolates paired with longitudinal multiomics data enables mechanistic microbiome research.</title>
        <authorList>
            <person name="Poyet M."/>
            <person name="Groussin M."/>
            <person name="Gibbons S.M."/>
            <person name="Avila-Pacheco J."/>
            <person name="Jiang X."/>
            <person name="Kearney S.M."/>
            <person name="Perrotta A.R."/>
            <person name="Berdy B."/>
            <person name="Zhao S."/>
            <person name="Lieberman T.D."/>
            <person name="Swanson P.K."/>
            <person name="Smith M."/>
            <person name="Roesemann S."/>
            <person name="Alexander J.E."/>
            <person name="Rich S.A."/>
            <person name="Livny J."/>
            <person name="Vlamakis H."/>
            <person name="Clish C."/>
            <person name="Bullock K."/>
            <person name="Deik A."/>
            <person name="Scott J."/>
            <person name="Pierce K.A."/>
            <person name="Xavier R.J."/>
            <person name="Alm E.J."/>
        </authorList>
    </citation>
    <scope>NUCLEOTIDE SEQUENCE [LARGE SCALE GENOMIC DNA]</scope>
    <source>
        <strain evidence="1 2">BIOML-A2</strain>
    </source>
</reference>
<dbReference type="EMBL" id="WKPR01000022">
    <property type="protein sequence ID" value="MSB21444.1"/>
    <property type="molecule type" value="Genomic_DNA"/>
</dbReference>
<sequence length="161" mass="17547">MGLFKPKLNPEIRAKAEQPGVRVFVSVPSASGLPVPERTLAQVYYFDDHVEIDAGGVEYDLSMDKIQSVSIQTNVDRQTQFVSSAGGALLGAAVAGPIGAVVGGRIKEKQTQQTESYLIIHYIGKDGTPAVLSFFATHTPKCRELAELFQKRPHQHTKIEL</sequence>
<comment type="caution">
    <text evidence="1">The sequence shown here is derived from an EMBL/GenBank/DDBJ whole genome shotgun (WGS) entry which is preliminary data.</text>
</comment>
<proteinExistence type="predicted"/>
<dbReference type="RefSeq" id="WP_172697972.1">
    <property type="nucleotide sequence ID" value="NZ_WKPR01000022.1"/>
</dbReference>
<gene>
    <name evidence="1" type="ORF">GKE97_18270</name>
</gene>
<name>A0A6I2R446_FLAPL</name>
<evidence type="ECO:0000313" key="2">
    <source>
        <dbReference type="Proteomes" id="UP000434475"/>
    </source>
</evidence>
<protein>
    <submittedName>
        <fullName evidence="1">Uncharacterized protein</fullName>
    </submittedName>
</protein>
<dbReference type="Proteomes" id="UP000434475">
    <property type="component" value="Unassembled WGS sequence"/>
</dbReference>
<organism evidence="1 2">
    <name type="scientific">Flavonifractor plautii</name>
    <name type="common">Fusobacterium plautii</name>
    <dbReference type="NCBI Taxonomy" id="292800"/>
    <lineage>
        <taxon>Bacteria</taxon>
        <taxon>Bacillati</taxon>
        <taxon>Bacillota</taxon>
        <taxon>Clostridia</taxon>
        <taxon>Eubacteriales</taxon>
        <taxon>Oscillospiraceae</taxon>
        <taxon>Flavonifractor</taxon>
    </lineage>
</organism>
<evidence type="ECO:0000313" key="1">
    <source>
        <dbReference type="EMBL" id="MSB21444.1"/>
    </source>
</evidence>